<dbReference type="GeneID" id="70124695"/>
<gene>
    <name evidence="1" type="ORF">BKA67DRAFT_259260</name>
</gene>
<evidence type="ECO:0000313" key="1">
    <source>
        <dbReference type="EMBL" id="KAH6653748.1"/>
    </source>
</evidence>
<evidence type="ECO:0000313" key="2">
    <source>
        <dbReference type="Proteomes" id="UP000758603"/>
    </source>
</evidence>
<reference evidence="1" key="1">
    <citation type="journal article" date="2021" name="Nat. Commun.">
        <title>Genetic determinants of endophytism in the Arabidopsis root mycobiome.</title>
        <authorList>
            <person name="Mesny F."/>
            <person name="Miyauchi S."/>
            <person name="Thiergart T."/>
            <person name="Pickel B."/>
            <person name="Atanasova L."/>
            <person name="Karlsson M."/>
            <person name="Huettel B."/>
            <person name="Barry K.W."/>
            <person name="Haridas S."/>
            <person name="Chen C."/>
            <person name="Bauer D."/>
            <person name="Andreopoulos W."/>
            <person name="Pangilinan J."/>
            <person name="LaButti K."/>
            <person name="Riley R."/>
            <person name="Lipzen A."/>
            <person name="Clum A."/>
            <person name="Drula E."/>
            <person name="Henrissat B."/>
            <person name="Kohler A."/>
            <person name="Grigoriev I.V."/>
            <person name="Martin F.M."/>
            <person name="Hacquard S."/>
        </authorList>
    </citation>
    <scope>NUCLEOTIDE SEQUENCE</scope>
    <source>
        <strain evidence="1">MPI-SDFR-AT-0073</strain>
    </source>
</reference>
<accession>A0A9P8ZX56</accession>
<dbReference type="AlphaFoldDB" id="A0A9P8ZX56"/>
<dbReference type="RefSeq" id="XP_045958018.1">
    <property type="nucleotide sequence ID" value="XM_046095802.1"/>
</dbReference>
<dbReference type="EMBL" id="JAGPXC010000004">
    <property type="protein sequence ID" value="KAH6653748.1"/>
    <property type="molecule type" value="Genomic_DNA"/>
</dbReference>
<protein>
    <submittedName>
        <fullName evidence="1">Uncharacterized protein</fullName>
    </submittedName>
</protein>
<sequence>MYCAVIRSIEGLRQVPHQTISYQFPSLQLHTYIHTYVQYSMCLPFSSCAPEKDECSWGYQADQRVKLMTIFKSIISRIYTCIYIHTHAHAHMYADGK</sequence>
<comment type="caution">
    <text evidence="1">The sequence shown here is derived from an EMBL/GenBank/DDBJ whole genome shotgun (WGS) entry which is preliminary data.</text>
</comment>
<keyword evidence="2" id="KW-1185">Reference proteome</keyword>
<dbReference type="Proteomes" id="UP000758603">
    <property type="component" value="Unassembled WGS sequence"/>
</dbReference>
<name>A0A9P8ZX56_9PEZI</name>
<proteinExistence type="predicted"/>
<organism evidence="1 2">
    <name type="scientific">Truncatella angustata</name>
    <dbReference type="NCBI Taxonomy" id="152316"/>
    <lineage>
        <taxon>Eukaryota</taxon>
        <taxon>Fungi</taxon>
        <taxon>Dikarya</taxon>
        <taxon>Ascomycota</taxon>
        <taxon>Pezizomycotina</taxon>
        <taxon>Sordariomycetes</taxon>
        <taxon>Xylariomycetidae</taxon>
        <taxon>Amphisphaeriales</taxon>
        <taxon>Sporocadaceae</taxon>
        <taxon>Truncatella</taxon>
    </lineage>
</organism>